<name>A0ABR1J417_9AGAR</name>
<feature type="compositionally biased region" description="Polar residues" evidence="1">
    <location>
        <begin position="132"/>
        <end position="141"/>
    </location>
</feature>
<sequence length="245" mass="26869">MSKALSNGTLSLRFMQNAQRAQQQKEIELEKAQVEDDGRWEIAQEVRDSWGPTSQSSDSVSYETSYLPFLFPSLPEPDSFASDLKPKGRRTFKKGKEVITQTEPEQPAADTSESTSSTQIEPARTKKGKKIANSSFLSSGPNDRIAQNVKSERPISKSNKIAKLAIFDTSGVGTDLRSNTTLTSVSSDATAQTTFMKPAGVDDPKGTLDRQVISGAREVKTKRVRKTTSGPNEDVKPKKRKIAVE</sequence>
<feature type="region of interest" description="Disordered" evidence="1">
    <location>
        <begin position="220"/>
        <end position="245"/>
    </location>
</feature>
<reference evidence="2 3" key="1">
    <citation type="submission" date="2024-01" db="EMBL/GenBank/DDBJ databases">
        <title>A draft genome for the cacao thread blight pathogen Marasmiellus scandens.</title>
        <authorList>
            <person name="Baruah I.K."/>
            <person name="Leung J."/>
            <person name="Bukari Y."/>
            <person name="Amoako-Attah I."/>
            <person name="Meinhardt L.W."/>
            <person name="Bailey B.A."/>
            <person name="Cohen S.P."/>
        </authorList>
    </citation>
    <scope>NUCLEOTIDE SEQUENCE [LARGE SCALE GENOMIC DNA]</scope>
    <source>
        <strain evidence="2 3">GH-19</strain>
    </source>
</reference>
<evidence type="ECO:0000256" key="1">
    <source>
        <dbReference type="SAM" id="MobiDB-lite"/>
    </source>
</evidence>
<accession>A0ABR1J417</accession>
<feature type="region of interest" description="Disordered" evidence="1">
    <location>
        <begin position="74"/>
        <end position="152"/>
    </location>
</feature>
<dbReference type="Proteomes" id="UP001498398">
    <property type="component" value="Unassembled WGS sequence"/>
</dbReference>
<dbReference type="EMBL" id="JBANRG010000035">
    <property type="protein sequence ID" value="KAK7449644.1"/>
    <property type="molecule type" value="Genomic_DNA"/>
</dbReference>
<evidence type="ECO:0000313" key="3">
    <source>
        <dbReference type="Proteomes" id="UP001498398"/>
    </source>
</evidence>
<gene>
    <name evidence="2" type="ORF">VKT23_013119</name>
</gene>
<protein>
    <submittedName>
        <fullName evidence="2">Uncharacterized protein</fullName>
    </submittedName>
</protein>
<proteinExistence type="predicted"/>
<organism evidence="2 3">
    <name type="scientific">Marasmiellus scandens</name>
    <dbReference type="NCBI Taxonomy" id="2682957"/>
    <lineage>
        <taxon>Eukaryota</taxon>
        <taxon>Fungi</taxon>
        <taxon>Dikarya</taxon>
        <taxon>Basidiomycota</taxon>
        <taxon>Agaricomycotina</taxon>
        <taxon>Agaricomycetes</taxon>
        <taxon>Agaricomycetidae</taxon>
        <taxon>Agaricales</taxon>
        <taxon>Marasmiineae</taxon>
        <taxon>Omphalotaceae</taxon>
        <taxon>Marasmiellus</taxon>
    </lineage>
</organism>
<comment type="caution">
    <text evidence="2">The sequence shown here is derived from an EMBL/GenBank/DDBJ whole genome shotgun (WGS) entry which is preliminary data.</text>
</comment>
<feature type="compositionally biased region" description="Polar residues" evidence="1">
    <location>
        <begin position="99"/>
        <end position="120"/>
    </location>
</feature>
<evidence type="ECO:0000313" key="2">
    <source>
        <dbReference type="EMBL" id="KAK7449644.1"/>
    </source>
</evidence>
<keyword evidence="3" id="KW-1185">Reference proteome</keyword>